<evidence type="ECO:0000313" key="3">
    <source>
        <dbReference type="EMBL" id="MBB6125636.1"/>
    </source>
</evidence>
<organism evidence="3 4">
    <name type="scientific">Sphingobium subterraneum</name>
    <dbReference type="NCBI Taxonomy" id="627688"/>
    <lineage>
        <taxon>Bacteria</taxon>
        <taxon>Pseudomonadati</taxon>
        <taxon>Pseudomonadota</taxon>
        <taxon>Alphaproteobacteria</taxon>
        <taxon>Sphingomonadales</taxon>
        <taxon>Sphingomonadaceae</taxon>
        <taxon>Sphingobium</taxon>
    </lineage>
</organism>
<keyword evidence="4" id="KW-1185">Reference proteome</keyword>
<evidence type="ECO:0000313" key="4">
    <source>
        <dbReference type="Proteomes" id="UP000552700"/>
    </source>
</evidence>
<keyword evidence="1" id="KW-0175">Coiled coil</keyword>
<evidence type="ECO:0000259" key="2">
    <source>
        <dbReference type="Pfam" id="PF10088"/>
    </source>
</evidence>
<dbReference type="RefSeq" id="WP_184081847.1">
    <property type="nucleotide sequence ID" value="NZ_JACIJP010000010.1"/>
</dbReference>
<proteinExistence type="predicted"/>
<name>A0A841J7W1_9SPHN</name>
<reference evidence="3 4" key="1">
    <citation type="submission" date="2020-08" db="EMBL/GenBank/DDBJ databases">
        <title>Genomic Encyclopedia of Type Strains, Phase IV (KMG-IV): sequencing the most valuable type-strain genomes for metagenomic binning, comparative biology and taxonomic classification.</title>
        <authorList>
            <person name="Goeker M."/>
        </authorList>
    </citation>
    <scope>NUCLEOTIDE SEQUENCE [LARGE SCALE GENOMIC DNA]</scope>
    <source>
        <strain evidence="3 4">DSM 102255</strain>
    </source>
</reference>
<gene>
    <name evidence="3" type="ORF">FHS92_003400</name>
</gene>
<dbReference type="AlphaFoldDB" id="A0A841J7W1"/>
<evidence type="ECO:0000256" key="1">
    <source>
        <dbReference type="SAM" id="Coils"/>
    </source>
</evidence>
<feature type="domain" description="DUF2326" evidence="2">
    <location>
        <begin position="448"/>
        <end position="579"/>
    </location>
</feature>
<dbReference type="Proteomes" id="UP000552700">
    <property type="component" value="Unassembled WGS sequence"/>
</dbReference>
<dbReference type="InterPro" id="IPR018760">
    <property type="entry name" value="DUF2326"/>
</dbReference>
<protein>
    <submittedName>
        <fullName evidence="3">Uncharacterized protein YydD (DUF2326 family)</fullName>
    </submittedName>
</protein>
<sequence length="587" mass="65277">MITRIWSDLPTFRPVTFVDGMNVVLADTNADSDETESTNGLGKTTLLRIIHFCLGSDLAKDRCLSHPDLHGVTFGMEFAAAGYVCSVERNTASAKQLAVSWEFVADLPVEAERIGDVAQIGVEEWKCALSARLAPEARLPDEAFKFSPAFRELAYYFIRVGKDAFVDPQTAFSGQRGPSKRVATSFLLGLNWPVQRQLHQLQEARTSVGAALKALAEVAEADNEKSIGDLEADRVVLEEALVDREREVSEFNLREDYHELEARLQALDSEIHAYLNDNHADTRLLAYYRESANEVPLFDGNQPVSILADAGALFRPEALRSLEEVAEFHRQVYANRKQFLSAEISRLQDRILLRNGDLSRASTAKTAVLKTMSSSGALDALISLQRGASELSIRLEALKARIDERKRFDRRQDELTVEIGLARTLLKQDLEDRRPAVDEAIALFAEFTRFLYKVPGKLGVDIKTAGYQFTFAIDRQGSDGVDQMVVFCFDLVVATLRARRGGKFLSLVHDSSMFADVDQRQYGLALQLAAKVSVAEGFQYICCLNVGALPTDHLGDLDLEAQIRLRLTDDGDAGRLLGKRLSPRDRS</sequence>
<feature type="coiled-coil region" evidence="1">
    <location>
        <begin position="250"/>
        <end position="277"/>
    </location>
</feature>
<accession>A0A841J7W1</accession>
<comment type="caution">
    <text evidence="3">The sequence shown here is derived from an EMBL/GenBank/DDBJ whole genome shotgun (WGS) entry which is preliminary data.</text>
</comment>
<dbReference type="Pfam" id="PF10088">
    <property type="entry name" value="DUF2326"/>
    <property type="match status" value="1"/>
</dbReference>
<dbReference type="EMBL" id="JACIJP010000010">
    <property type="protein sequence ID" value="MBB6125636.1"/>
    <property type="molecule type" value="Genomic_DNA"/>
</dbReference>